<proteinExistence type="predicted"/>
<reference evidence="2 3" key="1">
    <citation type="submission" date="2017-02" db="EMBL/GenBank/DDBJ databases">
        <authorList>
            <person name="Peterson S.W."/>
        </authorList>
    </citation>
    <scope>NUCLEOTIDE SEQUENCE [LARGE SCALE GENOMIC DNA]</scope>
    <source>
        <strain evidence="2 3">DSM 21481</strain>
    </source>
</reference>
<protein>
    <submittedName>
        <fullName evidence="2">Uncharacterized protein</fullName>
    </submittedName>
</protein>
<keyword evidence="1" id="KW-0472">Membrane</keyword>
<keyword evidence="1" id="KW-0812">Transmembrane</keyword>
<keyword evidence="1" id="KW-1133">Transmembrane helix</keyword>
<dbReference type="EMBL" id="FUZQ01000001">
    <property type="protein sequence ID" value="SKC42083.1"/>
    <property type="molecule type" value="Genomic_DNA"/>
</dbReference>
<feature type="transmembrane region" description="Helical" evidence="1">
    <location>
        <begin position="34"/>
        <end position="55"/>
    </location>
</feature>
<evidence type="ECO:0000313" key="3">
    <source>
        <dbReference type="Proteomes" id="UP000189777"/>
    </source>
</evidence>
<dbReference type="Proteomes" id="UP000189777">
    <property type="component" value="Unassembled WGS sequence"/>
</dbReference>
<dbReference type="AlphaFoldDB" id="A0A1T5IT17"/>
<gene>
    <name evidence="2" type="ORF">SAMN04324258_0877</name>
</gene>
<organism evidence="2 3">
    <name type="scientific">Krasilnikoviella flava</name>
    <dbReference type="NCBI Taxonomy" id="526729"/>
    <lineage>
        <taxon>Bacteria</taxon>
        <taxon>Bacillati</taxon>
        <taxon>Actinomycetota</taxon>
        <taxon>Actinomycetes</taxon>
        <taxon>Micrococcales</taxon>
        <taxon>Promicromonosporaceae</taxon>
        <taxon>Krasilnikoviella</taxon>
    </lineage>
</organism>
<evidence type="ECO:0000256" key="1">
    <source>
        <dbReference type="SAM" id="Phobius"/>
    </source>
</evidence>
<name>A0A1T5IT17_9MICO</name>
<keyword evidence="3" id="KW-1185">Reference proteome</keyword>
<evidence type="ECO:0000313" key="2">
    <source>
        <dbReference type="EMBL" id="SKC42083.1"/>
    </source>
</evidence>
<sequence>MIFALVALGCMSTWGVWAAVLVLVDPEGSRAVGWAWTVTALAVLVAVALLVASLLRGPTRIVAHDASGARWSLRAAPLPLRLASSAPLAPGSRGEALAAQVVRAATRAGTAHRVDQARAVLVLQQILETEQGPSGGPGSSGGDAEWARVRAAVVDLTLRASDHPPHPVTLLPWEEHLAAPR</sequence>
<accession>A0A1T5IT17</accession>